<feature type="compositionally biased region" description="Basic residues" evidence="1">
    <location>
        <begin position="211"/>
        <end position="222"/>
    </location>
</feature>
<protein>
    <submittedName>
        <fullName evidence="2">Uncharacterized protein</fullName>
    </submittedName>
</protein>
<feature type="compositionally biased region" description="Low complexity" evidence="1">
    <location>
        <begin position="25"/>
        <end position="36"/>
    </location>
</feature>
<reference evidence="2 3" key="1">
    <citation type="journal article" date="2012" name="BMC Genomics">
        <title>Tools to kill: Genome of one of the most destructive plant pathogenic fungi Macrophomina phaseolina.</title>
        <authorList>
            <person name="Islam M.S."/>
            <person name="Haque M.S."/>
            <person name="Islam M.M."/>
            <person name="Emdad E.M."/>
            <person name="Halim A."/>
            <person name="Hossen Q.M.M."/>
            <person name="Hossain M.Z."/>
            <person name="Ahmed B."/>
            <person name="Rahim S."/>
            <person name="Rahman M.S."/>
            <person name="Alam M.M."/>
            <person name="Hou S."/>
            <person name="Wan X."/>
            <person name="Saito J.A."/>
            <person name="Alam M."/>
        </authorList>
    </citation>
    <scope>NUCLEOTIDE SEQUENCE [LARGE SCALE GENOMIC DNA]</scope>
    <source>
        <strain evidence="2 3">MS6</strain>
    </source>
</reference>
<evidence type="ECO:0000313" key="3">
    <source>
        <dbReference type="Proteomes" id="UP000007129"/>
    </source>
</evidence>
<dbReference type="EMBL" id="AHHD01000768">
    <property type="protein sequence ID" value="EKG09131.1"/>
    <property type="molecule type" value="Genomic_DNA"/>
</dbReference>
<comment type="caution">
    <text evidence="2">The sequence shown here is derived from an EMBL/GenBank/DDBJ whole genome shotgun (WGS) entry which is preliminary data.</text>
</comment>
<organism evidence="2 3">
    <name type="scientific">Macrophomina phaseolina (strain MS6)</name>
    <name type="common">Charcoal rot fungus</name>
    <dbReference type="NCBI Taxonomy" id="1126212"/>
    <lineage>
        <taxon>Eukaryota</taxon>
        <taxon>Fungi</taxon>
        <taxon>Dikarya</taxon>
        <taxon>Ascomycota</taxon>
        <taxon>Pezizomycotina</taxon>
        <taxon>Dothideomycetes</taxon>
        <taxon>Dothideomycetes incertae sedis</taxon>
        <taxon>Botryosphaeriales</taxon>
        <taxon>Botryosphaeriaceae</taxon>
        <taxon>Macrophomina</taxon>
    </lineage>
</organism>
<feature type="compositionally biased region" description="Polar residues" evidence="1">
    <location>
        <begin position="37"/>
        <end position="52"/>
    </location>
</feature>
<proteinExistence type="predicted"/>
<feature type="region of interest" description="Disordered" evidence="1">
    <location>
        <begin position="211"/>
        <end position="252"/>
    </location>
</feature>
<dbReference type="InParanoid" id="K2QHA1"/>
<dbReference type="VEuPathDB" id="FungiDB:MPH_13876"/>
<dbReference type="AlphaFoldDB" id="K2QHA1"/>
<sequence>MNAQVPPVQDGSRLQVPVESGFAVSSDTPSPSSQNSWQTTEAPQETANVTQFSREENPLPESGSETGNRIKFLTWAADEQHWIVLDEMVDAKGVETEVERLVQEQAQRGKLAIIESAGKMCAVGLGTVAGRPLPTINYSLHQPPLQCFPPGALDQNIRNEEEQWRSHRVVDRSSEWLQSWPQNSASLTVPHQEHLRDNTTNARRYRRPVKMHGVKQARRLRKAKEEQDDEMASKEVSEETSGAPEDIFVMSD</sequence>
<name>K2QHA1_MACPH</name>
<feature type="region of interest" description="Disordered" evidence="1">
    <location>
        <begin position="1"/>
        <end position="66"/>
    </location>
</feature>
<dbReference type="HOGENOM" id="CLU_1102975_0_0_1"/>
<evidence type="ECO:0000313" key="2">
    <source>
        <dbReference type="EMBL" id="EKG09131.1"/>
    </source>
</evidence>
<dbReference type="Proteomes" id="UP000007129">
    <property type="component" value="Unassembled WGS sequence"/>
</dbReference>
<accession>K2QHA1</accession>
<gene>
    <name evidence="2" type="ORF">MPH_13876</name>
</gene>
<evidence type="ECO:0000256" key="1">
    <source>
        <dbReference type="SAM" id="MobiDB-lite"/>
    </source>
</evidence>